<name>A0ABZ1L8Q4_9ACTN</name>
<reference evidence="1 2" key="1">
    <citation type="submission" date="2022-10" db="EMBL/GenBank/DDBJ databases">
        <title>The complete genomes of actinobacterial strains from the NBC collection.</title>
        <authorList>
            <person name="Joergensen T.S."/>
            <person name="Alvarez Arevalo M."/>
            <person name="Sterndorff E.B."/>
            <person name="Faurdal D."/>
            <person name="Vuksanovic O."/>
            <person name="Mourched A.-S."/>
            <person name="Charusanti P."/>
            <person name="Shaw S."/>
            <person name="Blin K."/>
            <person name="Weber T."/>
        </authorList>
    </citation>
    <scope>NUCLEOTIDE SEQUENCE [LARGE SCALE GENOMIC DNA]</scope>
    <source>
        <strain evidence="1 2">NBC_00123</strain>
    </source>
</reference>
<dbReference type="Proteomes" id="UP001622594">
    <property type="component" value="Chromosome"/>
</dbReference>
<accession>A0ABZ1L8Q4</accession>
<sequence>MALLPEDIIDRLIQMERRIQALSTAVNTRPPLNEIRPVPTASTPTPAKPVLRIFDGYSHEVFADDITTGGLARPWLQLMPPVDHLKEAKWPSTTSTSFTPIAQSFNPVWQPKMRLAMYTKVSSGATGQVKVMVDGQQFGPTVTAGQTFDHTGLLPGGVATKFGKVMTVEIHAVVTSASGTVYAQTVSMYGTQS</sequence>
<dbReference type="EMBL" id="CP108188">
    <property type="protein sequence ID" value="WTR70777.1"/>
    <property type="molecule type" value="Genomic_DNA"/>
</dbReference>
<proteinExistence type="predicted"/>
<keyword evidence="2" id="KW-1185">Reference proteome</keyword>
<dbReference type="RefSeq" id="WP_327163707.1">
    <property type="nucleotide sequence ID" value="NZ_CP108062.1"/>
</dbReference>
<evidence type="ECO:0000313" key="2">
    <source>
        <dbReference type="Proteomes" id="UP001622594"/>
    </source>
</evidence>
<gene>
    <name evidence="1" type="ORF">OG814_16550</name>
</gene>
<organism evidence="1 2">
    <name type="scientific">Streptomyces zaomyceticus</name>
    <dbReference type="NCBI Taxonomy" id="68286"/>
    <lineage>
        <taxon>Bacteria</taxon>
        <taxon>Bacillati</taxon>
        <taxon>Actinomycetota</taxon>
        <taxon>Actinomycetes</taxon>
        <taxon>Kitasatosporales</taxon>
        <taxon>Streptomycetaceae</taxon>
        <taxon>Streptomyces</taxon>
    </lineage>
</organism>
<evidence type="ECO:0000313" key="1">
    <source>
        <dbReference type="EMBL" id="WTR70777.1"/>
    </source>
</evidence>
<protein>
    <submittedName>
        <fullName evidence="1">Uncharacterized protein</fullName>
    </submittedName>
</protein>